<dbReference type="RefSeq" id="WP_120734906.1">
    <property type="nucleotide sequence ID" value="NZ_CP032568.1"/>
</dbReference>
<keyword evidence="4" id="KW-1185">Reference proteome</keyword>
<evidence type="ECO:0000313" key="4">
    <source>
        <dbReference type="Proteomes" id="UP000267164"/>
    </source>
</evidence>
<keyword evidence="2" id="KW-1133">Transmembrane helix</keyword>
<dbReference type="Proteomes" id="UP000267164">
    <property type="component" value="Chromosome"/>
</dbReference>
<keyword evidence="2" id="KW-0472">Membrane</keyword>
<feature type="compositionally biased region" description="Basic and acidic residues" evidence="1">
    <location>
        <begin position="144"/>
        <end position="188"/>
    </location>
</feature>
<organism evidence="3 4">
    <name type="scientific">Nocardia yunnanensis</name>
    <dbReference type="NCBI Taxonomy" id="2382165"/>
    <lineage>
        <taxon>Bacteria</taxon>
        <taxon>Bacillati</taxon>
        <taxon>Actinomycetota</taxon>
        <taxon>Actinomycetes</taxon>
        <taxon>Mycobacteriales</taxon>
        <taxon>Nocardiaceae</taxon>
        <taxon>Nocardia</taxon>
    </lineage>
</organism>
<protein>
    <submittedName>
        <fullName evidence="3">Uncharacterized protein</fullName>
    </submittedName>
</protein>
<proteinExistence type="predicted"/>
<feature type="compositionally biased region" description="Pro residues" evidence="1">
    <location>
        <begin position="286"/>
        <end position="326"/>
    </location>
</feature>
<dbReference type="OrthoDB" id="4571966at2"/>
<evidence type="ECO:0000256" key="1">
    <source>
        <dbReference type="SAM" id="MobiDB-lite"/>
    </source>
</evidence>
<sequence length="387" mass="39680">MFEPAAGHLRPIGLPGVAAEPVTDPRDARTALRTVLDAVSFARGGPPPAGLAVAYPDRWSREQIETLAQAAATLGYSANLVRLMTNSMASTHGAPAHPGEDPAAVAARGVLLAAIGPAPATQPAPPQAPERQTPTPEPPIPEPADQKALRPEAPRPEPPDRKATGPEALEHEEAPEQQAAEREEHEPETPGQHLHRKPTTHARTALTARHRKPGVRRPNWISVAFVATVAVLAVGVTVAVLVGGDEDPASAATSRAAFPASATTPNRGTPLVPATTAPPAITSPRTVPPPAAATLSPAPPPPAAVSPAPNPTPNPPAPAPPKPTTQPPTSKDSGNPLIAGACQGLLDQVSRFPGGLPAMRSQIAKPAYLSPADWDEVFSRAAAGSCG</sequence>
<dbReference type="EMBL" id="CP032568">
    <property type="protein sequence ID" value="AYF72963.1"/>
    <property type="molecule type" value="Genomic_DNA"/>
</dbReference>
<name>A0A386Z6T4_9NOCA</name>
<gene>
    <name evidence="3" type="ORF">D7D52_02750</name>
</gene>
<feature type="region of interest" description="Disordered" evidence="1">
    <location>
        <begin position="117"/>
        <end position="213"/>
    </location>
</feature>
<dbReference type="AlphaFoldDB" id="A0A386Z6T4"/>
<reference evidence="3 4" key="1">
    <citation type="submission" date="2018-09" db="EMBL/GenBank/DDBJ databases">
        <title>Nocardia yunnanensis sp. nov., an actinomycete isolated from a soil sample.</title>
        <authorList>
            <person name="Zhang J."/>
        </authorList>
    </citation>
    <scope>NUCLEOTIDE SEQUENCE [LARGE SCALE GENOMIC DNA]</scope>
    <source>
        <strain evidence="3 4">CFHS0054</strain>
    </source>
</reference>
<evidence type="ECO:0000256" key="2">
    <source>
        <dbReference type="SAM" id="Phobius"/>
    </source>
</evidence>
<feature type="transmembrane region" description="Helical" evidence="2">
    <location>
        <begin position="219"/>
        <end position="242"/>
    </location>
</feature>
<accession>A0A386Z6T4</accession>
<evidence type="ECO:0000313" key="3">
    <source>
        <dbReference type="EMBL" id="AYF72963.1"/>
    </source>
</evidence>
<feature type="region of interest" description="Disordered" evidence="1">
    <location>
        <begin position="248"/>
        <end position="340"/>
    </location>
</feature>
<dbReference type="KEGG" id="nyu:D7D52_02750"/>
<feature type="compositionally biased region" description="Low complexity" evidence="1">
    <location>
        <begin position="248"/>
        <end position="285"/>
    </location>
</feature>
<keyword evidence="2" id="KW-0812">Transmembrane</keyword>